<protein>
    <submittedName>
        <fullName evidence="4">Glycosyl transferase, family 2</fullName>
    </submittedName>
</protein>
<dbReference type="GO" id="GO:0016740">
    <property type="term" value="F:transferase activity"/>
    <property type="evidence" value="ECO:0007669"/>
    <property type="project" value="UniProtKB-KW"/>
</dbReference>
<organism evidence="4 5">
    <name type="scientific">Methanothrix harundinacea (strain 6Ac)</name>
    <name type="common">Methanosaeta harundinacea</name>
    <dbReference type="NCBI Taxonomy" id="1110509"/>
    <lineage>
        <taxon>Archaea</taxon>
        <taxon>Methanobacteriati</taxon>
        <taxon>Methanobacteriota</taxon>
        <taxon>Stenosarchaea group</taxon>
        <taxon>Methanomicrobia</taxon>
        <taxon>Methanotrichales</taxon>
        <taxon>Methanotrichaceae</taxon>
        <taxon>Methanothrix</taxon>
    </lineage>
</organism>
<keyword evidence="1" id="KW-0812">Transmembrane</keyword>
<evidence type="ECO:0000259" key="3">
    <source>
        <dbReference type="Pfam" id="PF26629"/>
    </source>
</evidence>
<dbReference type="SUPFAM" id="SSF53448">
    <property type="entry name" value="Nucleotide-diphospho-sugar transferases"/>
    <property type="match status" value="1"/>
</dbReference>
<dbReference type="AlphaFoldDB" id="G7WMG6"/>
<dbReference type="PANTHER" id="PTHR48090">
    <property type="entry name" value="UNDECAPRENYL-PHOSPHATE 4-DEOXY-4-FORMAMIDO-L-ARABINOSE TRANSFERASE-RELATED"/>
    <property type="match status" value="1"/>
</dbReference>
<dbReference type="InterPro" id="IPR029044">
    <property type="entry name" value="Nucleotide-diphossugar_trans"/>
</dbReference>
<dbReference type="STRING" id="1110509.Mhar_1093"/>
<proteinExistence type="predicted"/>
<reference evidence="4 5" key="1">
    <citation type="journal article" date="2012" name="PLoS ONE">
        <title>The genome characteristics and predicted function of methyl-group oxidation pathway in the obligate aceticlastic methanogens, Methanosaeta spp.</title>
        <authorList>
            <person name="Zhu J."/>
            <person name="Zheng H."/>
            <person name="Ai G."/>
            <person name="Zhang G."/>
            <person name="Liu D."/>
            <person name="Liu X."/>
            <person name="Dong X."/>
        </authorList>
    </citation>
    <scope>NUCLEOTIDE SEQUENCE [LARGE SCALE GENOMIC DNA]</scope>
    <source>
        <strain evidence="4 5">6Ac</strain>
    </source>
</reference>
<dbReference type="PANTHER" id="PTHR48090:SF7">
    <property type="entry name" value="RFBJ PROTEIN"/>
    <property type="match status" value="1"/>
</dbReference>
<name>G7WMG6_METH6</name>
<dbReference type="CDD" id="cd04179">
    <property type="entry name" value="DPM_DPG-synthase_like"/>
    <property type="match status" value="1"/>
</dbReference>
<dbReference type="EMBL" id="CP003117">
    <property type="protein sequence ID" value="AET64461.1"/>
    <property type="molecule type" value="Genomic_DNA"/>
</dbReference>
<evidence type="ECO:0000256" key="1">
    <source>
        <dbReference type="SAM" id="Phobius"/>
    </source>
</evidence>
<dbReference type="Pfam" id="PF26629">
    <property type="entry name" value="GT2_TM_C"/>
    <property type="match status" value="1"/>
</dbReference>
<feature type="domain" description="Glycosyltransferase 2-like" evidence="2">
    <location>
        <begin position="3"/>
        <end position="156"/>
    </location>
</feature>
<dbReference type="Pfam" id="PF00535">
    <property type="entry name" value="Glycos_transf_2"/>
    <property type="match status" value="1"/>
</dbReference>
<accession>G7WMG6</accession>
<dbReference type="Gene3D" id="3.90.550.10">
    <property type="entry name" value="Spore Coat Polysaccharide Biosynthesis Protein SpsA, Chain A"/>
    <property type="match status" value="1"/>
</dbReference>
<keyword evidence="1" id="KW-1133">Transmembrane helix</keyword>
<dbReference type="InterPro" id="IPR050256">
    <property type="entry name" value="Glycosyltransferase_2"/>
</dbReference>
<feature type="transmembrane region" description="Helical" evidence="1">
    <location>
        <begin position="218"/>
        <end position="239"/>
    </location>
</feature>
<dbReference type="KEGG" id="mhi:Mhar_1093"/>
<feature type="transmembrane region" description="Helical" evidence="1">
    <location>
        <begin position="300"/>
        <end position="319"/>
    </location>
</feature>
<dbReference type="InterPro" id="IPR001173">
    <property type="entry name" value="Glyco_trans_2-like"/>
</dbReference>
<feature type="transmembrane region" description="Helical" evidence="1">
    <location>
        <begin position="340"/>
        <end position="360"/>
    </location>
</feature>
<sequence>MDEEETIGECIRRARAVFEEMGIEGEVIVADSSRDETPEIARSLGAEVVRPEKLGYGNAYLAGFSRARGRYIVIMDGDLTYDPLEIPEFIRVLESGRADLVIGTRLKGRIEEGAMPALHRYLGNPLLTGILNLLFGAGISDAHSGMRAITREALDRLHLRAGGMEFASEMLIEASRKGLSMEEIPITYHRRRGTSKLRSFTDGWRHLRFMILYRPGPFLLGPGAVALLLGLALTLFVLMQEPSRDLRAHSLILGSMLLIMGYQTLLSGFYIAAFGKAYGVEDPGRLARILTSYHSLEKELLAGLAFLGGGVVLGLDVVLRWMEAGYGSIQEMQESVMAMILVVIGVQTIFSAVFISLLLLNSGEED</sequence>
<dbReference type="HOGENOM" id="CLU_033536_4_0_2"/>
<dbReference type="PATRIC" id="fig|1110509.7.peg.1215"/>
<feature type="transmembrane region" description="Helical" evidence="1">
    <location>
        <begin position="251"/>
        <end position="273"/>
    </location>
</feature>
<dbReference type="InterPro" id="IPR058718">
    <property type="entry name" value="Agl6_TM_C"/>
</dbReference>
<dbReference type="Proteomes" id="UP000005877">
    <property type="component" value="Chromosome"/>
</dbReference>
<feature type="domain" description="Low-salt glycan biosynthesis hexosyltransferase Agl6 C-terminal transmembrane region" evidence="3">
    <location>
        <begin position="274"/>
        <end position="358"/>
    </location>
</feature>
<keyword evidence="4" id="KW-0808">Transferase</keyword>
<keyword evidence="5" id="KW-1185">Reference proteome</keyword>
<gene>
    <name evidence="4" type="ordered locus">Mhar_1093</name>
</gene>
<evidence type="ECO:0000313" key="5">
    <source>
        <dbReference type="Proteomes" id="UP000005877"/>
    </source>
</evidence>
<evidence type="ECO:0000313" key="4">
    <source>
        <dbReference type="EMBL" id="AET64461.1"/>
    </source>
</evidence>
<keyword evidence="1" id="KW-0472">Membrane</keyword>
<evidence type="ECO:0000259" key="2">
    <source>
        <dbReference type="Pfam" id="PF00535"/>
    </source>
</evidence>